<reference evidence="1 2" key="1">
    <citation type="journal article" date="2011" name="J. Microbiol.">
        <title>Bacillus kyonggiensis sp. nov., isolated from soil of a lettuce field.</title>
        <authorList>
            <person name="Dong K."/>
            <person name="Lee S."/>
        </authorList>
    </citation>
    <scope>NUCLEOTIDE SEQUENCE [LARGE SCALE GENOMIC DNA]</scope>
    <source>
        <strain evidence="1 2">NB22</strain>
    </source>
</reference>
<keyword evidence="2" id="KW-1185">Reference proteome</keyword>
<name>A0A4U1CYT0_9BACI</name>
<proteinExistence type="predicted"/>
<gene>
    <name evidence="1" type="ORF">FA727_20095</name>
</gene>
<evidence type="ECO:0000313" key="2">
    <source>
        <dbReference type="Proteomes" id="UP000307756"/>
    </source>
</evidence>
<dbReference type="EMBL" id="SWBM01000006">
    <property type="protein sequence ID" value="TKC15185.1"/>
    <property type="molecule type" value="Genomic_DNA"/>
</dbReference>
<evidence type="ECO:0000313" key="1">
    <source>
        <dbReference type="EMBL" id="TKC15185.1"/>
    </source>
</evidence>
<accession>A0A4U1CYT0</accession>
<organism evidence="1 2">
    <name type="scientific">Robertmurraya kyonggiensis</name>
    <dbReference type="NCBI Taxonomy" id="1037680"/>
    <lineage>
        <taxon>Bacteria</taxon>
        <taxon>Bacillati</taxon>
        <taxon>Bacillota</taxon>
        <taxon>Bacilli</taxon>
        <taxon>Bacillales</taxon>
        <taxon>Bacillaceae</taxon>
        <taxon>Robertmurraya</taxon>
    </lineage>
</organism>
<sequence>MFSSTLGSSFSCVVCLSTTATEEESFFPVLLFFGIVVDCFESAGFVEGAGVVCDGAGLVSTGFDGVGLVSTGFDCSGFGVGAGFGASFFTVLTVRVSEINSPLGG</sequence>
<comment type="caution">
    <text evidence="1">The sequence shown here is derived from an EMBL/GenBank/DDBJ whole genome shotgun (WGS) entry which is preliminary data.</text>
</comment>
<protein>
    <submittedName>
        <fullName evidence="1">Uncharacterized protein</fullName>
    </submittedName>
</protein>
<dbReference type="Proteomes" id="UP000307756">
    <property type="component" value="Unassembled WGS sequence"/>
</dbReference>
<dbReference type="AlphaFoldDB" id="A0A4U1CYT0"/>